<dbReference type="PROSITE" id="PS50850">
    <property type="entry name" value="MFS"/>
    <property type="match status" value="1"/>
</dbReference>
<dbReference type="Pfam" id="PF07690">
    <property type="entry name" value="MFS_1"/>
    <property type="match status" value="1"/>
</dbReference>
<dbReference type="InterPro" id="IPR036259">
    <property type="entry name" value="MFS_trans_sf"/>
</dbReference>
<feature type="transmembrane region" description="Helical" evidence="4">
    <location>
        <begin position="267"/>
        <end position="290"/>
    </location>
</feature>
<dbReference type="PANTHER" id="PTHR11360:SF290">
    <property type="entry name" value="MONOCARBOXYLATE MFS PERMEASE"/>
    <property type="match status" value="1"/>
</dbReference>
<keyword evidence="3 4" id="KW-0472">Membrane</keyword>
<evidence type="ECO:0000256" key="2">
    <source>
        <dbReference type="ARBA" id="ARBA00022989"/>
    </source>
</evidence>
<accession>A0A1I3XMG8</accession>
<feature type="transmembrane region" description="Helical" evidence="4">
    <location>
        <begin position="143"/>
        <end position="164"/>
    </location>
</feature>
<evidence type="ECO:0000256" key="3">
    <source>
        <dbReference type="ARBA" id="ARBA00023136"/>
    </source>
</evidence>
<feature type="domain" description="Major facilitator superfamily (MFS) profile" evidence="5">
    <location>
        <begin position="227"/>
        <end position="409"/>
    </location>
</feature>
<feature type="transmembrane region" description="Helical" evidence="4">
    <location>
        <begin position="79"/>
        <end position="101"/>
    </location>
</feature>
<keyword evidence="7" id="KW-1185">Reference proteome</keyword>
<sequence length="409" mass="42339">MPVPRPFPPRPFHGWRVVQAAFVLAIFAWGIGFYGVGLYIQTLSASRAWPVAWLSAAVTFHFLVSAGLVALLPDWHRRFGIAAVTRAGALASALGLLGWGWAPHPWLLAPAAALTGVGWALCSGAAINAMLMPWFDRRRPAALAMAYNGASIGGIAMTPFWAWLIAGWGFGAATAVVAALLLAVVWPLAGLVLGRSPAEFGQHADGEAAARPPPAVAPAAARDRAALLRDARFIGLSAAFAIGLFAQMGLVTHLVSLLAPVLGVQGAGFAVSLVTVFALLGRTVTGWLLPQGEKRRLAAAATFVTQVAGSLALLLGGDQAWLLLLGCALFGIGVGNLLSLPPLIVQAEFPPAEVGRVVALMQAINQALYALAPLGFGLMRDVGSTAAAIGLALALQVLAGILVLRRPAP</sequence>
<organism evidence="6 7">
    <name type="scientific">Falsiroseomonas stagni DSM 19981</name>
    <dbReference type="NCBI Taxonomy" id="1123062"/>
    <lineage>
        <taxon>Bacteria</taxon>
        <taxon>Pseudomonadati</taxon>
        <taxon>Pseudomonadota</taxon>
        <taxon>Alphaproteobacteria</taxon>
        <taxon>Acetobacterales</taxon>
        <taxon>Roseomonadaceae</taxon>
        <taxon>Falsiroseomonas</taxon>
    </lineage>
</organism>
<name>A0A1I3XMG8_9PROT</name>
<dbReference type="Gene3D" id="1.20.1250.20">
    <property type="entry name" value="MFS general substrate transporter like domains"/>
    <property type="match status" value="1"/>
</dbReference>
<feature type="transmembrane region" description="Helical" evidence="4">
    <location>
        <begin position="170"/>
        <end position="193"/>
    </location>
</feature>
<evidence type="ECO:0000259" key="5">
    <source>
        <dbReference type="PROSITE" id="PS50850"/>
    </source>
</evidence>
<dbReference type="EMBL" id="FOSQ01000001">
    <property type="protein sequence ID" value="SFK20817.1"/>
    <property type="molecule type" value="Genomic_DNA"/>
</dbReference>
<evidence type="ECO:0000313" key="7">
    <source>
        <dbReference type="Proteomes" id="UP000199473"/>
    </source>
</evidence>
<dbReference type="GO" id="GO:0022857">
    <property type="term" value="F:transmembrane transporter activity"/>
    <property type="evidence" value="ECO:0007669"/>
    <property type="project" value="InterPro"/>
</dbReference>
<feature type="transmembrane region" description="Helical" evidence="4">
    <location>
        <begin position="297"/>
        <end position="315"/>
    </location>
</feature>
<evidence type="ECO:0000256" key="4">
    <source>
        <dbReference type="SAM" id="Phobius"/>
    </source>
</evidence>
<evidence type="ECO:0000256" key="1">
    <source>
        <dbReference type="ARBA" id="ARBA00022692"/>
    </source>
</evidence>
<dbReference type="Proteomes" id="UP000199473">
    <property type="component" value="Unassembled WGS sequence"/>
</dbReference>
<reference evidence="6 7" key="1">
    <citation type="submission" date="2016-10" db="EMBL/GenBank/DDBJ databases">
        <authorList>
            <person name="de Groot N.N."/>
        </authorList>
    </citation>
    <scope>NUCLEOTIDE SEQUENCE [LARGE SCALE GENOMIC DNA]</scope>
    <source>
        <strain evidence="6 7">DSM 19981</strain>
    </source>
</reference>
<feature type="transmembrane region" description="Helical" evidence="4">
    <location>
        <begin position="233"/>
        <end position="255"/>
    </location>
</feature>
<feature type="transmembrane region" description="Helical" evidence="4">
    <location>
        <begin position="52"/>
        <end position="72"/>
    </location>
</feature>
<keyword evidence="2 4" id="KW-1133">Transmembrane helix</keyword>
<dbReference type="SUPFAM" id="SSF103473">
    <property type="entry name" value="MFS general substrate transporter"/>
    <property type="match status" value="1"/>
</dbReference>
<dbReference type="STRING" id="1123062.SAMN02745775_101473"/>
<dbReference type="InterPro" id="IPR011701">
    <property type="entry name" value="MFS"/>
</dbReference>
<feature type="transmembrane region" description="Helical" evidence="4">
    <location>
        <begin position="321"/>
        <end position="345"/>
    </location>
</feature>
<keyword evidence="1 4" id="KW-0812">Transmembrane</keyword>
<protein>
    <submittedName>
        <fullName evidence="6">Cyanate permease</fullName>
    </submittedName>
</protein>
<dbReference type="InterPro" id="IPR020846">
    <property type="entry name" value="MFS_dom"/>
</dbReference>
<feature type="transmembrane region" description="Helical" evidence="4">
    <location>
        <begin position="20"/>
        <end position="40"/>
    </location>
</feature>
<dbReference type="InterPro" id="IPR050327">
    <property type="entry name" value="Proton-linked_MCT"/>
</dbReference>
<dbReference type="AlphaFoldDB" id="A0A1I3XMG8"/>
<proteinExistence type="predicted"/>
<feature type="transmembrane region" description="Helical" evidence="4">
    <location>
        <begin position="107"/>
        <end position="131"/>
    </location>
</feature>
<gene>
    <name evidence="6" type="ORF">SAMN02745775_101473</name>
</gene>
<feature type="transmembrane region" description="Helical" evidence="4">
    <location>
        <begin position="357"/>
        <end position="379"/>
    </location>
</feature>
<evidence type="ECO:0000313" key="6">
    <source>
        <dbReference type="EMBL" id="SFK20817.1"/>
    </source>
</evidence>
<dbReference type="OrthoDB" id="7876195at2"/>
<dbReference type="RefSeq" id="WP_092954933.1">
    <property type="nucleotide sequence ID" value="NZ_FOSQ01000001.1"/>
</dbReference>
<dbReference type="PANTHER" id="PTHR11360">
    <property type="entry name" value="MONOCARBOXYLATE TRANSPORTER"/>
    <property type="match status" value="1"/>
</dbReference>
<feature type="transmembrane region" description="Helical" evidence="4">
    <location>
        <begin position="385"/>
        <end position="404"/>
    </location>
</feature>